<name>R4V127_COPFO</name>
<reference evidence="7" key="1">
    <citation type="submission" date="2013-02" db="EMBL/GenBank/DDBJ databases">
        <title>Immune-Related transcriptome of Coptotermes formosanus Shiraki workers: the defense mechanism.</title>
        <authorList>
            <person name="Hussain A."/>
            <person name="Li Y.F."/>
            <person name="Cheng Y."/>
            <person name="Liu Y."/>
            <person name="Chen C.C."/>
            <person name="Wen S.Y."/>
        </authorList>
    </citation>
    <scope>NUCLEOTIDE SEQUENCE</scope>
</reference>
<evidence type="ECO:0000256" key="5">
    <source>
        <dbReference type="SAM" id="SignalP"/>
    </source>
</evidence>
<dbReference type="Gene3D" id="3.20.20.80">
    <property type="entry name" value="Glycosidases"/>
    <property type="match status" value="1"/>
</dbReference>
<keyword evidence="2 4" id="KW-0378">Hydrolase</keyword>
<accession>R4V127</accession>
<comment type="similarity">
    <text evidence="1 4">Belongs to the glycosyl hydrolase 5 (cellulase A) family.</text>
</comment>
<dbReference type="PANTHER" id="PTHR34142:SF1">
    <property type="entry name" value="GLYCOSIDE HYDROLASE FAMILY 5 DOMAIN-CONTAINING PROTEIN"/>
    <property type="match status" value="1"/>
</dbReference>
<feature type="signal peptide" evidence="5">
    <location>
        <begin position="1"/>
        <end position="20"/>
    </location>
</feature>
<evidence type="ECO:0000256" key="1">
    <source>
        <dbReference type="ARBA" id="ARBA00005641"/>
    </source>
</evidence>
<evidence type="ECO:0000256" key="2">
    <source>
        <dbReference type="ARBA" id="ARBA00022801"/>
    </source>
</evidence>
<dbReference type="EMBL" id="KC571848">
    <property type="protein sequence ID" value="AGM32347.1"/>
    <property type="molecule type" value="mRNA"/>
</dbReference>
<sequence>MLSILFALSSSAPLIPAVRGVSLFWHQWGSGFYTEYSVKQAISVFNVGIIRAAIGVENDDGALLNPTGAFNNLTNAIDPILAAGIWGIVDWHQHQIHAQEAIDFFTKVVDKYKSGNIIYELYNEPAGPSWSEVKQYALQVIPIIRAANPTGIILVGTPQWDQKPGDAAASPIDDKYVVYALHFYAGTHKQWLRDDADKAIATGIQLFVSECGGMDASGDGGMGENEWKLWVQWMANNQIGWAVWSLNNKDETASLLKPTTNPASWTASDLTSWGTIVKNSI</sequence>
<dbReference type="InterPro" id="IPR017853">
    <property type="entry name" value="GH"/>
</dbReference>
<dbReference type="GO" id="GO:0000272">
    <property type="term" value="P:polysaccharide catabolic process"/>
    <property type="evidence" value="ECO:0007669"/>
    <property type="project" value="InterPro"/>
</dbReference>
<evidence type="ECO:0000259" key="6">
    <source>
        <dbReference type="Pfam" id="PF00150"/>
    </source>
</evidence>
<dbReference type="Pfam" id="PF00150">
    <property type="entry name" value="Cellulase"/>
    <property type="match status" value="1"/>
</dbReference>
<proteinExistence type="evidence at transcript level"/>
<dbReference type="PANTHER" id="PTHR34142">
    <property type="entry name" value="ENDO-BETA-1,4-GLUCANASE A"/>
    <property type="match status" value="1"/>
</dbReference>
<evidence type="ECO:0000313" key="7">
    <source>
        <dbReference type="EMBL" id="AGM32347.1"/>
    </source>
</evidence>
<evidence type="ECO:0000256" key="4">
    <source>
        <dbReference type="RuleBase" id="RU361153"/>
    </source>
</evidence>
<feature type="domain" description="Glycoside hydrolase family 5" evidence="6">
    <location>
        <begin position="18"/>
        <end position="249"/>
    </location>
</feature>
<feature type="chain" id="PRO_5004371595" evidence="5">
    <location>
        <begin position="21"/>
        <end position="281"/>
    </location>
</feature>
<dbReference type="AlphaFoldDB" id="R4V127"/>
<evidence type="ECO:0000256" key="3">
    <source>
        <dbReference type="ARBA" id="ARBA00023295"/>
    </source>
</evidence>
<organism evidence="7">
    <name type="scientific">Coptotermes formosanus</name>
    <name type="common">Formosan subterranean termite</name>
    <dbReference type="NCBI Taxonomy" id="36987"/>
    <lineage>
        <taxon>Eukaryota</taxon>
        <taxon>Metazoa</taxon>
        <taxon>Ecdysozoa</taxon>
        <taxon>Arthropoda</taxon>
        <taxon>Hexapoda</taxon>
        <taxon>Insecta</taxon>
        <taxon>Pterygota</taxon>
        <taxon>Neoptera</taxon>
        <taxon>Polyneoptera</taxon>
        <taxon>Dictyoptera</taxon>
        <taxon>Blattodea</taxon>
        <taxon>Blattoidea</taxon>
        <taxon>Termitoidae</taxon>
        <taxon>Rhinotermitidae</taxon>
        <taxon>Coptotermes</taxon>
    </lineage>
</organism>
<protein>
    <submittedName>
        <fullName evidence="7">Putative glycosyl hydrolase family5</fullName>
    </submittedName>
</protein>
<keyword evidence="5" id="KW-0732">Signal</keyword>
<keyword evidence="3 4" id="KW-0326">Glycosidase</keyword>
<dbReference type="InterPro" id="IPR001547">
    <property type="entry name" value="Glyco_hydro_5"/>
</dbReference>
<dbReference type="SUPFAM" id="SSF51445">
    <property type="entry name" value="(Trans)glycosidases"/>
    <property type="match status" value="1"/>
</dbReference>
<dbReference type="GO" id="GO:0004553">
    <property type="term" value="F:hydrolase activity, hydrolyzing O-glycosyl compounds"/>
    <property type="evidence" value="ECO:0007669"/>
    <property type="project" value="InterPro"/>
</dbReference>